<dbReference type="PANTHER" id="PTHR12493:SF0">
    <property type="entry name" value="CUE DOMAIN-CONTAINING PROTEIN 2"/>
    <property type="match status" value="1"/>
</dbReference>
<evidence type="ECO:0000256" key="7">
    <source>
        <dbReference type="SAM" id="MobiDB-lite"/>
    </source>
</evidence>
<dbReference type="GO" id="GO:0005737">
    <property type="term" value="C:cytoplasm"/>
    <property type="evidence" value="ECO:0007669"/>
    <property type="project" value="UniProtKB-SubCell"/>
</dbReference>
<evidence type="ECO:0000256" key="6">
    <source>
        <dbReference type="ARBA" id="ARBA00023242"/>
    </source>
</evidence>
<name>A0AAD9K0I5_9ANNE</name>
<feature type="domain" description="CUE" evidence="8">
    <location>
        <begin position="229"/>
        <end position="272"/>
    </location>
</feature>
<sequence>MGSSNREAFVKDNLDRFLHQYLPDVVMGDIDEIGLSYMVSILEELGSADSMEDIFEVEQFIEMMEAYLPGFGQIDSVTVSGWMFDLSDKLLNDEKREPTDIMQSVGSSNKTALFNSHTGVVTSGTSESFLRYRENKNNNPFRDIFTRASSSDIQLNSIISKNSAAAKNRTQSMSGDDVQGDEQVITSSLPASFQQQKHEKRWRTQSSSSTASSDVASNMSGDQWISDEETDELVQLLSEMFPNTCVMEINHCLSVADGNTEQAAQLILTRQECGQSLSHSRAKNAKKPGSKNSSCNFLDDHNVKKSIISKYSYVDVDLDKKEYKPALPKVQDKKLVRYLDSKIVSTRGERFTEIKKEDDEKMKKTFVNLKPAKQYRFH</sequence>
<dbReference type="CDD" id="cd14367">
    <property type="entry name" value="CUE_CUED2"/>
    <property type="match status" value="1"/>
</dbReference>
<evidence type="ECO:0000313" key="9">
    <source>
        <dbReference type="EMBL" id="KAK2162709.1"/>
    </source>
</evidence>
<keyword evidence="6" id="KW-0539">Nucleus</keyword>
<dbReference type="PANTHER" id="PTHR12493">
    <property type="entry name" value="CUE DOMAIN CONTAINING 2"/>
    <property type="match status" value="1"/>
</dbReference>
<evidence type="ECO:0000256" key="1">
    <source>
        <dbReference type="ARBA" id="ARBA00004123"/>
    </source>
</evidence>
<dbReference type="GO" id="GO:0005634">
    <property type="term" value="C:nucleus"/>
    <property type="evidence" value="ECO:0007669"/>
    <property type="project" value="UniProtKB-SubCell"/>
</dbReference>
<comment type="similarity">
    <text evidence="3">Belongs to the CUEDC2 family.</text>
</comment>
<protein>
    <recommendedName>
        <fullName evidence="8">CUE domain-containing protein</fullName>
    </recommendedName>
</protein>
<keyword evidence="5" id="KW-0833">Ubl conjugation pathway</keyword>
<feature type="region of interest" description="Disordered" evidence="7">
    <location>
        <begin position="190"/>
        <end position="224"/>
    </location>
</feature>
<comment type="subcellular location">
    <subcellularLocation>
        <location evidence="2">Cytoplasm</location>
    </subcellularLocation>
    <subcellularLocation>
        <location evidence="1">Nucleus</location>
    </subcellularLocation>
</comment>
<comment type="caution">
    <text evidence="9">The sequence shown here is derived from an EMBL/GenBank/DDBJ whole genome shotgun (WGS) entry which is preliminary data.</text>
</comment>
<evidence type="ECO:0000259" key="8">
    <source>
        <dbReference type="PROSITE" id="PS51140"/>
    </source>
</evidence>
<evidence type="ECO:0000256" key="5">
    <source>
        <dbReference type="ARBA" id="ARBA00022786"/>
    </source>
</evidence>
<reference evidence="9" key="1">
    <citation type="journal article" date="2023" name="Mol. Biol. Evol.">
        <title>Third-Generation Sequencing Reveals the Adaptive Role of the Epigenome in Three Deep-Sea Polychaetes.</title>
        <authorList>
            <person name="Perez M."/>
            <person name="Aroh O."/>
            <person name="Sun Y."/>
            <person name="Lan Y."/>
            <person name="Juniper S.K."/>
            <person name="Young C.R."/>
            <person name="Angers B."/>
            <person name="Qian P.Y."/>
        </authorList>
    </citation>
    <scope>NUCLEOTIDE SEQUENCE</scope>
    <source>
        <strain evidence="9">P08H-3</strain>
    </source>
</reference>
<evidence type="ECO:0000256" key="2">
    <source>
        <dbReference type="ARBA" id="ARBA00004496"/>
    </source>
</evidence>
<dbReference type="Proteomes" id="UP001208570">
    <property type="component" value="Unassembled WGS sequence"/>
</dbReference>
<evidence type="ECO:0000256" key="3">
    <source>
        <dbReference type="ARBA" id="ARBA00006106"/>
    </source>
</evidence>
<dbReference type="EMBL" id="JAODUP010000093">
    <property type="protein sequence ID" value="KAK2162709.1"/>
    <property type="molecule type" value="Genomic_DNA"/>
</dbReference>
<evidence type="ECO:0000256" key="4">
    <source>
        <dbReference type="ARBA" id="ARBA00022490"/>
    </source>
</evidence>
<dbReference type="InterPro" id="IPR003892">
    <property type="entry name" value="CUE"/>
</dbReference>
<feature type="compositionally biased region" description="Low complexity" evidence="7">
    <location>
        <begin position="206"/>
        <end position="220"/>
    </location>
</feature>
<dbReference type="AlphaFoldDB" id="A0AAD9K0I5"/>
<dbReference type="GO" id="GO:0043130">
    <property type="term" value="F:ubiquitin binding"/>
    <property type="evidence" value="ECO:0007669"/>
    <property type="project" value="InterPro"/>
</dbReference>
<gene>
    <name evidence="9" type="ORF">LSH36_93g06011</name>
</gene>
<dbReference type="InterPro" id="IPR039805">
    <property type="entry name" value="CUE_CUED2"/>
</dbReference>
<dbReference type="PROSITE" id="PS51140">
    <property type="entry name" value="CUE"/>
    <property type="match status" value="1"/>
</dbReference>
<evidence type="ECO:0000313" key="10">
    <source>
        <dbReference type="Proteomes" id="UP001208570"/>
    </source>
</evidence>
<organism evidence="9 10">
    <name type="scientific">Paralvinella palmiformis</name>
    <dbReference type="NCBI Taxonomy" id="53620"/>
    <lineage>
        <taxon>Eukaryota</taxon>
        <taxon>Metazoa</taxon>
        <taxon>Spiralia</taxon>
        <taxon>Lophotrochozoa</taxon>
        <taxon>Annelida</taxon>
        <taxon>Polychaeta</taxon>
        <taxon>Sedentaria</taxon>
        <taxon>Canalipalpata</taxon>
        <taxon>Terebellida</taxon>
        <taxon>Terebelliformia</taxon>
        <taxon>Alvinellidae</taxon>
        <taxon>Paralvinella</taxon>
    </lineage>
</organism>
<keyword evidence="4" id="KW-0963">Cytoplasm</keyword>
<proteinExistence type="inferred from homology"/>
<keyword evidence="10" id="KW-1185">Reference proteome</keyword>
<accession>A0AAD9K0I5</accession>